<keyword evidence="9" id="KW-0446">Lipid-binding</keyword>
<dbReference type="EMBL" id="CAJVPQ010001579">
    <property type="protein sequence ID" value="CAG8559728.1"/>
    <property type="molecule type" value="Genomic_DNA"/>
</dbReference>
<feature type="domain" description="C2" evidence="13">
    <location>
        <begin position="567"/>
        <end position="686"/>
    </location>
</feature>
<evidence type="ECO:0000256" key="1">
    <source>
        <dbReference type="ARBA" id="ARBA00004586"/>
    </source>
</evidence>
<dbReference type="CDD" id="cd04044">
    <property type="entry name" value="C2A_Tricalbin-like"/>
    <property type="match status" value="1"/>
</dbReference>
<evidence type="ECO:0000256" key="5">
    <source>
        <dbReference type="ARBA" id="ARBA00022737"/>
    </source>
</evidence>
<gene>
    <name evidence="15" type="ORF">FCALED_LOCUS6538</name>
</gene>
<evidence type="ECO:0000256" key="4">
    <source>
        <dbReference type="ARBA" id="ARBA00022692"/>
    </source>
</evidence>
<dbReference type="PIRSF" id="PIRSF037232">
    <property type="entry name" value="Tricalbin"/>
    <property type="match status" value="1"/>
</dbReference>
<name>A0A9N9BC46_9GLOM</name>
<evidence type="ECO:0000259" key="13">
    <source>
        <dbReference type="PROSITE" id="PS50004"/>
    </source>
</evidence>
<dbReference type="GO" id="GO:0061817">
    <property type="term" value="P:endoplasmic reticulum-plasma membrane tethering"/>
    <property type="evidence" value="ECO:0007669"/>
    <property type="project" value="InterPro"/>
</dbReference>
<dbReference type="Pfam" id="PF00168">
    <property type="entry name" value="C2"/>
    <property type="match status" value="5"/>
</dbReference>
<keyword evidence="6" id="KW-0256">Endoplasmic reticulum</keyword>
<dbReference type="Gene3D" id="2.60.40.150">
    <property type="entry name" value="C2 domain"/>
    <property type="match status" value="5"/>
</dbReference>
<dbReference type="PANTHER" id="PTHR46980:SF2">
    <property type="entry name" value="TRICALBIN-1-RELATED"/>
    <property type="match status" value="1"/>
</dbReference>
<evidence type="ECO:0000313" key="16">
    <source>
        <dbReference type="Proteomes" id="UP000789570"/>
    </source>
</evidence>
<dbReference type="PROSITE" id="PS50004">
    <property type="entry name" value="C2"/>
    <property type="match status" value="5"/>
</dbReference>
<organism evidence="15 16">
    <name type="scientific">Funneliformis caledonium</name>
    <dbReference type="NCBI Taxonomy" id="1117310"/>
    <lineage>
        <taxon>Eukaryota</taxon>
        <taxon>Fungi</taxon>
        <taxon>Fungi incertae sedis</taxon>
        <taxon>Mucoromycota</taxon>
        <taxon>Glomeromycotina</taxon>
        <taxon>Glomeromycetes</taxon>
        <taxon>Glomerales</taxon>
        <taxon>Glomeraceae</taxon>
        <taxon>Funneliformis</taxon>
    </lineage>
</organism>
<keyword evidence="2" id="KW-0813">Transport</keyword>
<dbReference type="GO" id="GO:0071944">
    <property type="term" value="C:cell periphery"/>
    <property type="evidence" value="ECO:0007669"/>
    <property type="project" value="UniProtKB-ARBA"/>
</dbReference>
<dbReference type="GO" id="GO:0005789">
    <property type="term" value="C:endoplasmic reticulum membrane"/>
    <property type="evidence" value="ECO:0007669"/>
    <property type="project" value="UniProtKB-SubCell"/>
</dbReference>
<keyword evidence="8" id="KW-0445">Lipid transport</keyword>
<dbReference type="InterPro" id="IPR017147">
    <property type="entry name" value="Tricalbin"/>
</dbReference>
<dbReference type="CDD" id="cd21678">
    <property type="entry name" value="SMP_TCB"/>
    <property type="match status" value="1"/>
</dbReference>
<dbReference type="InterPro" id="IPR037761">
    <property type="entry name" value="C2A_Tricalbin"/>
</dbReference>
<keyword evidence="4 12" id="KW-0812">Transmembrane</keyword>
<feature type="domain" description="C2" evidence="13">
    <location>
        <begin position="431"/>
        <end position="548"/>
    </location>
</feature>
<evidence type="ECO:0000256" key="12">
    <source>
        <dbReference type="SAM" id="Phobius"/>
    </source>
</evidence>
<sequence length="1379" mass="153456">MTRAEMGQQTSMFSLTLISKGFGVFGSGRKNTVKEEIVQNELNRELETADTQIYTFDAEASPQDKAKQALKASEGAAKSLGSTVGGTTTVKAVATDIGTDQTAGEIEVEKLSNPPLPGSIPSAGGSIPEIPEWARVGWQRVQEITTDSDKDFFDEILSDLYFGKLWINAAVVFVSVFFTYITTSLGGGIGWVIIICAFIGTYFKSSVQRFYRNARSDISRELSKEKLEIDEESADWLNEFLRRFWLIYEPVLSATIVQTVDGVLAASTPSFLDSIRLTTFTLGSKPVIIESVRSYPKSDDDVVVMDWRISFIPNDLVNMTRAQLSKKVNPKIVLTIRVGRGMVGAGIPVLLEDMSFSGLIRVKLKLMNAFPHMKTVDISFLEEPKFDYVLKPIGGETFGFDIANLPGLSPFILDQLHATLRPMMYAPNVFTLDTELLIGGYPIDSAIGVLKLNIHSARGLRNVDRFGSSDPYVKLAIHGNQELAKTKVIEDSVDPIWNETHFLILSTLNEVLRLELWDFNGLSKDKPLGIATFELKTLLTNPDQENTTSPVLYEGKPHGEIQFDAIWYPVAEINDEEPPESNVGVLRFNIHQAKDLDPGRSIVGQYNPYAELLLNGRSVFKTKTLRRTNNPVWEEPVEMFITNKARAKITIIVRDGRDLAADPVVGKWESTLDRFLENMKERMDWFNVTEANSGKLRLTCLWKPVIMDHIPGHNGYVEPCGFVRLHVKRGEELKNISKLRGKPDPYVSVFLDSNYRGRTDKINDNLNPVWDEVFYIPVHSTKETLIFQVWDYEHNAKDKRLGFTKVEISKLINQREDGTIEAAESIDTTSPVLLNDEPKGSIDYSAAFYPTVKEKKVISSTNVNKEITEDKGSENINILEYPKLEKKDTCVEVIVDEGLFPVFTTKRCKQANPEYNDVTDVFIKELDFSKICFQVRYYDNKNPLGVAEIDVSKFLDNCSKSSPEEGVDIPLSGINNASLNVYARYVPIKYTVQPSESINNMGEIQITATTAENIPAADRAGTSDPFIIFTLNNEKVYRTRVVKKTCSPEFNEEFMVKVLSRSADVLEAEIFDWNQIGNATKIASCKIQIDDLPLFERAVKNINLQNELDNSKPGGILNLHIVFRPALLSRRRQTSGVVTKTLTGIGSGVGNVVAGGTSFVGSGVNLVGSGANTFVSGAGNMVGSGFGLLKKPRSNKSDQSDQSEKSEKSGKSEENVTSRSIDFDKENAKAKRTSQASSTESLNGEAVILTLHIIEAKDLIAADSGGTSDPYVRVKFNKKDIFKTAIKKKTLTPTWEEKCTININDPSATINLSVRDHNAMSKDVDIGSYDLNVQERIQPGAERDFWVNLENGDQGKLHIKLEFNGKESNASSKGSFKIW</sequence>
<accession>A0A9N9BC46</accession>
<evidence type="ECO:0000313" key="15">
    <source>
        <dbReference type="EMBL" id="CAG8559728.1"/>
    </source>
</evidence>
<feature type="domain" description="C2" evidence="13">
    <location>
        <begin position="706"/>
        <end position="821"/>
    </location>
</feature>
<keyword evidence="10 12" id="KW-0472">Membrane</keyword>
<evidence type="ECO:0000256" key="2">
    <source>
        <dbReference type="ARBA" id="ARBA00022448"/>
    </source>
</evidence>
<evidence type="ECO:0000256" key="11">
    <source>
        <dbReference type="SAM" id="MobiDB-lite"/>
    </source>
</evidence>
<reference evidence="15" key="1">
    <citation type="submission" date="2021-06" db="EMBL/GenBank/DDBJ databases">
        <authorList>
            <person name="Kallberg Y."/>
            <person name="Tangrot J."/>
            <person name="Rosling A."/>
        </authorList>
    </citation>
    <scope>NUCLEOTIDE SEQUENCE</scope>
    <source>
        <strain evidence="15">UK204</strain>
    </source>
</reference>
<dbReference type="Proteomes" id="UP000789570">
    <property type="component" value="Unassembled WGS sequence"/>
</dbReference>
<evidence type="ECO:0000256" key="7">
    <source>
        <dbReference type="ARBA" id="ARBA00022989"/>
    </source>
</evidence>
<feature type="domain" description="C2" evidence="13">
    <location>
        <begin position="1230"/>
        <end position="1347"/>
    </location>
</feature>
<keyword evidence="7 12" id="KW-1133">Transmembrane helix</keyword>
<comment type="subcellular location">
    <subcellularLocation>
        <location evidence="1">Endoplasmic reticulum membrane</location>
    </subcellularLocation>
</comment>
<feature type="domain" description="SMP-LTD" evidence="14">
    <location>
        <begin position="230"/>
        <end position="435"/>
    </location>
</feature>
<dbReference type="CDD" id="cd04052">
    <property type="entry name" value="C2B_Tricalbin-like"/>
    <property type="match status" value="1"/>
</dbReference>
<dbReference type="InterPro" id="IPR056910">
    <property type="entry name" value="TCB1-3_C2"/>
</dbReference>
<feature type="domain" description="C2" evidence="13">
    <location>
        <begin position="984"/>
        <end position="1102"/>
    </location>
</feature>
<dbReference type="InterPro" id="IPR037765">
    <property type="entry name" value="C2B_Tricalbin"/>
</dbReference>
<comment type="caution">
    <text evidence="15">The sequence shown here is derived from an EMBL/GenBank/DDBJ whole genome shotgun (WGS) entry which is preliminary data.</text>
</comment>
<evidence type="ECO:0000256" key="6">
    <source>
        <dbReference type="ARBA" id="ARBA00022824"/>
    </source>
</evidence>
<dbReference type="SUPFAM" id="SSF49562">
    <property type="entry name" value="C2 domain (Calcium/lipid-binding domain, CaLB)"/>
    <property type="match status" value="6"/>
</dbReference>
<keyword evidence="5" id="KW-0677">Repeat</keyword>
<dbReference type="CDD" id="cd00030">
    <property type="entry name" value="C2"/>
    <property type="match status" value="1"/>
</dbReference>
<evidence type="ECO:0000259" key="14">
    <source>
        <dbReference type="PROSITE" id="PS51847"/>
    </source>
</evidence>
<feature type="region of interest" description="Disordered" evidence="11">
    <location>
        <begin position="1188"/>
        <end position="1239"/>
    </location>
</feature>
<evidence type="ECO:0000256" key="9">
    <source>
        <dbReference type="ARBA" id="ARBA00023121"/>
    </source>
</evidence>
<dbReference type="GO" id="GO:0008289">
    <property type="term" value="F:lipid binding"/>
    <property type="evidence" value="ECO:0007669"/>
    <property type="project" value="UniProtKB-KW"/>
</dbReference>
<dbReference type="PROSITE" id="PS51847">
    <property type="entry name" value="SMP"/>
    <property type="match status" value="1"/>
</dbReference>
<proteinExistence type="predicted"/>
<dbReference type="OrthoDB" id="1029639at2759"/>
<protein>
    <submittedName>
        <fullName evidence="15">15831_t:CDS:1</fullName>
    </submittedName>
</protein>
<dbReference type="SMART" id="SM00239">
    <property type="entry name" value="C2"/>
    <property type="match status" value="6"/>
</dbReference>
<feature type="compositionally biased region" description="Basic and acidic residues" evidence="11">
    <location>
        <begin position="1195"/>
        <end position="1229"/>
    </location>
</feature>
<dbReference type="Pfam" id="PF24920">
    <property type="entry name" value="C2_TCB1"/>
    <property type="match status" value="1"/>
</dbReference>
<keyword evidence="16" id="KW-1185">Reference proteome</keyword>
<evidence type="ECO:0000256" key="3">
    <source>
        <dbReference type="ARBA" id="ARBA00022553"/>
    </source>
</evidence>
<dbReference type="InterPro" id="IPR000008">
    <property type="entry name" value="C2_dom"/>
</dbReference>
<dbReference type="Pfam" id="PF25669">
    <property type="entry name" value="SMP_MUG190-like"/>
    <property type="match status" value="2"/>
</dbReference>
<evidence type="ECO:0000256" key="8">
    <source>
        <dbReference type="ARBA" id="ARBA00023055"/>
    </source>
</evidence>
<dbReference type="InterPro" id="IPR031468">
    <property type="entry name" value="SMP_LBD"/>
</dbReference>
<dbReference type="InterPro" id="IPR035892">
    <property type="entry name" value="C2_domain_sf"/>
</dbReference>
<dbReference type="PANTHER" id="PTHR46980">
    <property type="entry name" value="TRICALBIN-1-RELATED"/>
    <property type="match status" value="1"/>
</dbReference>
<dbReference type="GO" id="GO:0006869">
    <property type="term" value="P:lipid transport"/>
    <property type="evidence" value="ECO:0007669"/>
    <property type="project" value="UniProtKB-KW"/>
</dbReference>
<evidence type="ECO:0000256" key="10">
    <source>
        <dbReference type="ARBA" id="ARBA00023136"/>
    </source>
</evidence>
<keyword evidence="3" id="KW-0597">Phosphoprotein</keyword>
<feature type="transmembrane region" description="Helical" evidence="12">
    <location>
        <begin position="165"/>
        <end position="182"/>
    </location>
</feature>
<dbReference type="InterPro" id="IPR052455">
    <property type="entry name" value="Tricalbin_domain"/>
</dbReference>